<organism evidence="4 5">
    <name type="scientific">Rhodopseudomonas palustris (strain HaA2)</name>
    <dbReference type="NCBI Taxonomy" id="316058"/>
    <lineage>
        <taxon>Bacteria</taxon>
        <taxon>Pseudomonadati</taxon>
        <taxon>Pseudomonadota</taxon>
        <taxon>Alphaproteobacteria</taxon>
        <taxon>Hyphomicrobiales</taxon>
        <taxon>Nitrobacteraceae</taxon>
        <taxon>Rhodopseudomonas</taxon>
    </lineage>
</organism>
<evidence type="ECO:0000259" key="3">
    <source>
        <dbReference type="PROSITE" id="PS51371"/>
    </source>
</evidence>
<dbReference type="Proteomes" id="UP000008809">
    <property type="component" value="Chromosome"/>
</dbReference>
<dbReference type="eggNOG" id="COG3448">
    <property type="taxonomic scope" value="Bacteria"/>
</dbReference>
<evidence type="ECO:0000313" key="4">
    <source>
        <dbReference type="EMBL" id="ABD06080.1"/>
    </source>
</evidence>
<gene>
    <name evidence="4" type="ordered locus">RPB_1370</name>
</gene>
<keyword evidence="1 2" id="KW-0129">CBS domain</keyword>
<feature type="domain" description="CBS" evidence="3">
    <location>
        <begin position="41"/>
        <end position="97"/>
    </location>
</feature>
<dbReference type="STRING" id="316058.RPB_1370"/>
<dbReference type="InterPro" id="IPR000644">
    <property type="entry name" value="CBS_dom"/>
</dbReference>
<evidence type="ECO:0000256" key="2">
    <source>
        <dbReference type="PROSITE-ProRule" id="PRU00703"/>
    </source>
</evidence>
<dbReference type="KEGG" id="rpb:RPB_1370"/>
<dbReference type="PANTHER" id="PTHR43080">
    <property type="entry name" value="CBS DOMAIN-CONTAINING PROTEIN CBSX3, MITOCHONDRIAL"/>
    <property type="match status" value="1"/>
</dbReference>
<dbReference type="InterPro" id="IPR046342">
    <property type="entry name" value="CBS_dom_sf"/>
</dbReference>
<dbReference type="AlphaFoldDB" id="Q2J0D0"/>
<name>Q2J0D0_RHOP2</name>
<dbReference type="SUPFAM" id="SSF54631">
    <property type="entry name" value="CBS-domain pair"/>
    <property type="match status" value="1"/>
</dbReference>
<dbReference type="PROSITE" id="PS51371">
    <property type="entry name" value="CBS"/>
    <property type="match status" value="2"/>
</dbReference>
<accession>Q2J0D0</accession>
<dbReference type="EMBL" id="CP000250">
    <property type="protein sequence ID" value="ABD06080.1"/>
    <property type="molecule type" value="Genomic_DNA"/>
</dbReference>
<dbReference type="CDD" id="cd02205">
    <property type="entry name" value="CBS_pair_SF"/>
    <property type="match status" value="1"/>
</dbReference>
<feature type="domain" description="CBS" evidence="3">
    <location>
        <begin position="113"/>
        <end position="169"/>
    </location>
</feature>
<keyword evidence="5" id="KW-1185">Reference proteome</keyword>
<reference evidence="4 5" key="1">
    <citation type="submission" date="2006-01" db="EMBL/GenBank/DDBJ databases">
        <title>Complete sequence of Rhodopseudomonas palustris HaA2.</title>
        <authorList>
            <consortium name="US DOE Joint Genome Institute"/>
            <person name="Copeland A."/>
            <person name="Lucas S."/>
            <person name="Lapidus A."/>
            <person name="Barry K."/>
            <person name="Detter J.C."/>
            <person name="Glavina T."/>
            <person name="Hammon N."/>
            <person name="Israni S."/>
            <person name="Pitluck S."/>
            <person name="Chain P."/>
            <person name="Malfatti S."/>
            <person name="Shin M."/>
            <person name="Vergez L."/>
            <person name="Schmutz J."/>
            <person name="Larimer F."/>
            <person name="Land M."/>
            <person name="Hauser L."/>
            <person name="Pelletier D.A."/>
            <person name="Kyrpides N."/>
            <person name="Anderson I."/>
            <person name="Oda Y."/>
            <person name="Harwood C.S."/>
            <person name="Richardson P."/>
        </authorList>
    </citation>
    <scope>NUCLEOTIDE SEQUENCE [LARGE SCALE GENOMIC DNA]</scope>
    <source>
        <strain evidence="4 5">HaA2</strain>
    </source>
</reference>
<dbReference type="PANTHER" id="PTHR43080:SF26">
    <property type="entry name" value="REGULATORY PROTEIN"/>
    <property type="match status" value="1"/>
</dbReference>
<dbReference type="Pfam" id="PF00571">
    <property type="entry name" value="CBS"/>
    <property type="match status" value="2"/>
</dbReference>
<dbReference type="SMART" id="SM00116">
    <property type="entry name" value="CBS"/>
    <property type="match status" value="2"/>
</dbReference>
<evidence type="ECO:0000256" key="1">
    <source>
        <dbReference type="ARBA" id="ARBA00023122"/>
    </source>
</evidence>
<dbReference type="HOGENOM" id="CLU_040681_9_1_5"/>
<dbReference type="Gene3D" id="3.10.580.10">
    <property type="entry name" value="CBS-domain"/>
    <property type="match status" value="1"/>
</dbReference>
<proteinExistence type="predicted"/>
<dbReference type="InterPro" id="IPR051257">
    <property type="entry name" value="Diverse_CBS-Domain"/>
</dbReference>
<sequence length="171" mass="19781">MPERAISRCLDALCHRSCDGSPTDWNLVLYKFLEATVADHMTRSVKPVTREMTMRELEDQFERDDYNAYPVLEGSRAIGLVTKYDFLNCFAFHPTQMLPHYDDLMNRTVGDIMTPDFIYVHADTKLTRVLQLMVEHQTRSIPVLDADRRLEGIISREDVIKALANFTKVKP</sequence>
<protein>
    <submittedName>
        <fullName evidence="4">CBS domain containing membrane protein</fullName>
    </submittedName>
</protein>
<evidence type="ECO:0000313" key="5">
    <source>
        <dbReference type="Proteomes" id="UP000008809"/>
    </source>
</evidence>